<dbReference type="SUPFAM" id="SSF53335">
    <property type="entry name" value="S-adenosyl-L-methionine-dependent methyltransferases"/>
    <property type="match status" value="1"/>
</dbReference>
<evidence type="ECO:0000256" key="1">
    <source>
        <dbReference type="ARBA" id="ARBA00022603"/>
    </source>
</evidence>
<sequence>MSINSDVETRAGVDWDAESADFDDEPDHGLRDPAVREAWAARLLGWLPRGPSDVLDLGCGTGSLSLLASEQRHRVTGVDLSPRMVDLARAKLAGRDAVFFVGDAAAPPVGEQRFDVVLVRHVLWTLPDPERALRHWCGLLRPGGRLVLIEGVWGTVSPVGIPAARLTGLLAPLVRDVRVERLSDDALLWGREVDDERYGVVAVV</sequence>
<evidence type="ECO:0000256" key="2">
    <source>
        <dbReference type="ARBA" id="ARBA00022679"/>
    </source>
</evidence>
<organism evidence="5 6">
    <name type="scientific">Streptomyces montanus</name>
    <dbReference type="NCBI Taxonomy" id="2580423"/>
    <lineage>
        <taxon>Bacteria</taxon>
        <taxon>Bacillati</taxon>
        <taxon>Actinomycetota</taxon>
        <taxon>Actinomycetes</taxon>
        <taxon>Kitasatosporales</taxon>
        <taxon>Streptomycetaceae</taxon>
        <taxon>Streptomyces</taxon>
    </lineage>
</organism>
<keyword evidence="2 5" id="KW-0808">Transferase</keyword>
<dbReference type="Pfam" id="PF08241">
    <property type="entry name" value="Methyltransf_11"/>
    <property type="match status" value="1"/>
</dbReference>
<dbReference type="GO" id="GO:0008757">
    <property type="term" value="F:S-adenosylmethionine-dependent methyltransferase activity"/>
    <property type="evidence" value="ECO:0007669"/>
    <property type="project" value="InterPro"/>
</dbReference>
<accession>A0A5R9FN30</accession>
<dbReference type="Proteomes" id="UP000305906">
    <property type="component" value="Unassembled WGS sequence"/>
</dbReference>
<evidence type="ECO:0000259" key="4">
    <source>
        <dbReference type="Pfam" id="PF08241"/>
    </source>
</evidence>
<keyword evidence="1 5" id="KW-0489">Methyltransferase</keyword>
<protein>
    <submittedName>
        <fullName evidence="5">Class I SAM-dependent methyltransferase</fullName>
    </submittedName>
</protein>
<dbReference type="AlphaFoldDB" id="A0A5R9FN30"/>
<dbReference type="GO" id="GO:0032259">
    <property type="term" value="P:methylation"/>
    <property type="evidence" value="ECO:0007669"/>
    <property type="project" value="UniProtKB-KW"/>
</dbReference>
<dbReference type="InterPro" id="IPR029063">
    <property type="entry name" value="SAM-dependent_MTases_sf"/>
</dbReference>
<dbReference type="InterPro" id="IPR013216">
    <property type="entry name" value="Methyltransf_11"/>
</dbReference>
<dbReference type="PANTHER" id="PTHR43464:SF19">
    <property type="entry name" value="UBIQUINONE BIOSYNTHESIS O-METHYLTRANSFERASE, MITOCHONDRIAL"/>
    <property type="match status" value="1"/>
</dbReference>
<evidence type="ECO:0000256" key="3">
    <source>
        <dbReference type="ARBA" id="ARBA00022691"/>
    </source>
</evidence>
<proteinExistence type="predicted"/>
<dbReference type="CDD" id="cd02440">
    <property type="entry name" value="AdoMet_MTases"/>
    <property type="match status" value="1"/>
</dbReference>
<evidence type="ECO:0000313" key="5">
    <source>
        <dbReference type="EMBL" id="TLS43526.1"/>
    </source>
</evidence>
<name>A0A5R9FN30_9ACTN</name>
<dbReference type="EMBL" id="VBZC01000029">
    <property type="protein sequence ID" value="TLS43526.1"/>
    <property type="molecule type" value="Genomic_DNA"/>
</dbReference>
<gene>
    <name evidence="5" type="ORF">FE633_25135</name>
</gene>
<keyword evidence="6" id="KW-1185">Reference proteome</keyword>
<dbReference type="PANTHER" id="PTHR43464">
    <property type="entry name" value="METHYLTRANSFERASE"/>
    <property type="match status" value="1"/>
</dbReference>
<keyword evidence="3" id="KW-0949">S-adenosyl-L-methionine</keyword>
<evidence type="ECO:0000313" key="6">
    <source>
        <dbReference type="Proteomes" id="UP000305906"/>
    </source>
</evidence>
<feature type="domain" description="Methyltransferase type 11" evidence="4">
    <location>
        <begin position="55"/>
        <end position="148"/>
    </location>
</feature>
<dbReference type="Gene3D" id="3.40.50.150">
    <property type="entry name" value="Vaccinia Virus protein VP39"/>
    <property type="match status" value="1"/>
</dbReference>
<comment type="caution">
    <text evidence="5">The sequence shown here is derived from an EMBL/GenBank/DDBJ whole genome shotgun (WGS) entry which is preliminary data.</text>
</comment>
<reference evidence="5 6" key="1">
    <citation type="submission" date="2019-05" db="EMBL/GenBank/DDBJ databases">
        <title>Streptomyces sp. NEAU-C151, a novel actinomycete isolated from soil.</title>
        <authorList>
            <person name="Han L."/>
            <person name="Jiang H."/>
        </authorList>
    </citation>
    <scope>NUCLEOTIDE SEQUENCE [LARGE SCALE GENOMIC DNA]</scope>
    <source>
        <strain evidence="5 6">NEAU-C151</strain>
    </source>
</reference>